<dbReference type="SUPFAM" id="SSF53474">
    <property type="entry name" value="alpha/beta-Hydrolases"/>
    <property type="match status" value="1"/>
</dbReference>
<evidence type="ECO:0000313" key="3">
    <source>
        <dbReference type="Proteomes" id="UP001596523"/>
    </source>
</evidence>
<dbReference type="InterPro" id="IPR029058">
    <property type="entry name" value="AB_hydrolase_fold"/>
</dbReference>
<dbReference type="EMBL" id="JBHTCF010000001">
    <property type="protein sequence ID" value="MFC7303046.1"/>
    <property type="molecule type" value="Genomic_DNA"/>
</dbReference>
<evidence type="ECO:0000313" key="2">
    <source>
        <dbReference type="EMBL" id="MFC7303046.1"/>
    </source>
</evidence>
<comment type="caution">
    <text evidence="2">The sequence shown here is derived from an EMBL/GenBank/DDBJ whole genome shotgun (WGS) entry which is preliminary data.</text>
</comment>
<dbReference type="Gene3D" id="3.40.50.1820">
    <property type="entry name" value="alpha/beta hydrolase"/>
    <property type="match status" value="1"/>
</dbReference>
<feature type="compositionally biased region" description="Basic residues" evidence="1">
    <location>
        <begin position="320"/>
        <end position="335"/>
    </location>
</feature>
<dbReference type="Proteomes" id="UP001596523">
    <property type="component" value="Unassembled WGS sequence"/>
</dbReference>
<sequence length="344" mass="37034">MRSRKVTPGTPTPGKLADTWQVMYLTKNALDKTVAATATVLVPKGTDPAKAPLVGFTPGTQGPAFRCTSSRQIAQGTHYEEYVMNDMLKKGYALAVPDYEGYTKETNTTYMVGRSLGPVTIDAVRAAKGLKDAGLAADGPVAFRGYSQGGGAALWAGELQPAYAPELKLAGVAAGGVPANLTDVAIQLDGKDGFGFLAYALIGLDNAYPELKLDAVMTDSGRTAFKKLETEDCALEMLRDWKGKRIIDYTTHNPVIDEPWIKRVAENKLVASGQPEVPVFQYHAGKDGLVQYNQADKHHVLLQGRQADLEGIRRGGPQGRARRPVGHPRGQRRRPGVPGGPLRR</sequence>
<feature type="region of interest" description="Disordered" evidence="1">
    <location>
        <begin position="308"/>
        <end position="344"/>
    </location>
</feature>
<evidence type="ECO:0000256" key="1">
    <source>
        <dbReference type="SAM" id="MobiDB-lite"/>
    </source>
</evidence>
<dbReference type="InterPro" id="IPR005152">
    <property type="entry name" value="Lipase_secreted"/>
</dbReference>
<dbReference type="PANTHER" id="PTHR34853">
    <property type="match status" value="1"/>
</dbReference>
<proteinExistence type="predicted"/>
<protein>
    <submittedName>
        <fullName evidence="2">Lipase family protein</fullName>
    </submittedName>
</protein>
<gene>
    <name evidence="2" type="ORF">ACFQVC_02280</name>
</gene>
<dbReference type="PIRSF" id="PIRSF029171">
    <property type="entry name" value="Esterase_LipA"/>
    <property type="match status" value="1"/>
</dbReference>
<dbReference type="Pfam" id="PF03583">
    <property type="entry name" value="LIP"/>
    <property type="match status" value="1"/>
</dbReference>
<accession>A0ABW2JCD1</accession>
<reference evidence="3" key="1">
    <citation type="journal article" date="2019" name="Int. J. Syst. Evol. Microbiol.">
        <title>The Global Catalogue of Microorganisms (GCM) 10K type strain sequencing project: providing services to taxonomists for standard genome sequencing and annotation.</title>
        <authorList>
            <consortium name="The Broad Institute Genomics Platform"/>
            <consortium name="The Broad Institute Genome Sequencing Center for Infectious Disease"/>
            <person name="Wu L."/>
            <person name="Ma J."/>
        </authorList>
    </citation>
    <scope>NUCLEOTIDE SEQUENCE [LARGE SCALE GENOMIC DNA]</scope>
    <source>
        <strain evidence="3">SYNS20</strain>
    </source>
</reference>
<dbReference type="PANTHER" id="PTHR34853:SF1">
    <property type="entry name" value="LIPASE 5"/>
    <property type="match status" value="1"/>
</dbReference>
<organism evidence="2 3">
    <name type="scientific">Streptomyces monticola</name>
    <dbReference type="NCBI Taxonomy" id="2666263"/>
    <lineage>
        <taxon>Bacteria</taxon>
        <taxon>Bacillati</taxon>
        <taxon>Actinomycetota</taxon>
        <taxon>Actinomycetes</taxon>
        <taxon>Kitasatosporales</taxon>
        <taxon>Streptomycetaceae</taxon>
        <taxon>Streptomyces</taxon>
    </lineage>
</organism>
<dbReference type="RefSeq" id="WP_381825819.1">
    <property type="nucleotide sequence ID" value="NZ_JBHTCF010000001.1"/>
</dbReference>
<name>A0ABW2JCD1_9ACTN</name>
<keyword evidence="3" id="KW-1185">Reference proteome</keyword>
<dbReference type="Gene3D" id="1.10.260.130">
    <property type="match status" value="1"/>
</dbReference>